<evidence type="ECO:0000256" key="6">
    <source>
        <dbReference type="SAM" id="Phobius"/>
    </source>
</evidence>
<evidence type="ECO:0000256" key="3">
    <source>
        <dbReference type="ARBA" id="ARBA00022692"/>
    </source>
</evidence>
<keyword evidence="5 6" id="KW-0472">Membrane</keyword>
<dbReference type="Pfam" id="PF09678">
    <property type="entry name" value="Caa3_CtaG"/>
    <property type="match status" value="1"/>
</dbReference>
<protein>
    <submittedName>
        <fullName evidence="7">Cytochrome c oxidase assembly protein</fullName>
    </submittedName>
</protein>
<name>A0ABX6SRI9_9ACTN</name>
<accession>A0ABX6SRI9</accession>
<proteinExistence type="predicted"/>
<gene>
    <name evidence="7" type="ORF">H9L21_11120</name>
</gene>
<feature type="transmembrane region" description="Helical" evidence="6">
    <location>
        <begin position="82"/>
        <end position="105"/>
    </location>
</feature>
<evidence type="ECO:0000256" key="5">
    <source>
        <dbReference type="ARBA" id="ARBA00023136"/>
    </source>
</evidence>
<comment type="subcellular location">
    <subcellularLocation>
        <location evidence="1">Cell membrane</location>
        <topology evidence="1">Multi-pass membrane protein</topology>
    </subcellularLocation>
</comment>
<dbReference type="Proteomes" id="UP000515871">
    <property type="component" value="Chromosome"/>
</dbReference>
<dbReference type="EMBL" id="CP060587">
    <property type="protein sequence ID" value="QNL93656.1"/>
    <property type="molecule type" value="Genomic_DNA"/>
</dbReference>
<feature type="transmembrane region" description="Helical" evidence="6">
    <location>
        <begin position="190"/>
        <end position="214"/>
    </location>
</feature>
<organism evidence="7 8">
    <name type="scientific">Aeromicrobium senzhongii</name>
    <dbReference type="NCBI Taxonomy" id="2663859"/>
    <lineage>
        <taxon>Bacteria</taxon>
        <taxon>Bacillati</taxon>
        <taxon>Actinomycetota</taxon>
        <taxon>Actinomycetes</taxon>
        <taxon>Propionibacteriales</taxon>
        <taxon>Nocardioidaceae</taxon>
        <taxon>Aeromicrobium</taxon>
    </lineage>
</organism>
<sequence>MTTHAGHHAATGADLGAWLVPLVLVLVTAGIYLAGTWRWRLRRGRAWDPWRTAGWVAGTVVIALALSPLTDSPTARAHMVQHLLLGMLAPIGLVMGAPVTLLLGVLRPDAARVLTAVLRTRAFHLLSHPVTAAVLSVGGMFVLYLTPLYALSTESTTVHHLVHAHFLIAGYLFAWAIAGPDPAPRRPGMTTRVVVLVLAGAAHAYLAKVLYARAGELPPGTDYAVSDMQAGAQWMYYGGDFVDILLATALFATWLKRRSRSREAVGVGSSRVGTPRT</sequence>
<evidence type="ECO:0000256" key="2">
    <source>
        <dbReference type="ARBA" id="ARBA00022475"/>
    </source>
</evidence>
<feature type="transmembrane region" description="Helical" evidence="6">
    <location>
        <begin position="53"/>
        <end position="70"/>
    </location>
</feature>
<reference evidence="7 8" key="1">
    <citation type="submission" date="2020-08" db="EMBL/GenBank/DDBJ databases">
        <title>Novel species in genus Aeromicrobium.</title>
        <authorList>
            <person name="Zhang G."/>
        </authorList>
    </citation>
    <scope>NUCLEOTIDE SEQUENCE [LARGE SCALE GENOMIC DNA]</scope>
    <source>
        <strain evidence="8">zg-629</strain>
    </source>
</reference>
<feature type="transmembrane region" description="Helical" evidence="6">
    <location>
        <begin position="125"/>
        <end position="146"/>
    </location>
</feature>
<keyword evidence="4 6" id="KW-1133">Transmembrane helix</keyword>
<keyword evidence="3 6" id="KW-0812">Transmembrane</keyword>
<keyword evidence="8" id="KW-1185">Reference proteome</keyword>
<keyword evidence="2" id="KW-1003">Cell membrane</keyword>
<evidence type="ECO:0000313" key="8">
    <source>
        <dbReference type="Proteomes" id="UP000515871"/>
    </source>
</evidence>
<evidence type="ECO:0000256" key="4">
    <source>
        <dbReference type="ARBA" id="ARBA00022989"/>
    </source>
</evidence>
<feature type="transmembrane region" description="Helical" evidence="6">
    <location>
        <begin position="15"/>
        <end position="33"/>
    </location>
</feature>
<feature type="transmembrane region" description="Helical" evidence="6">
    <location>
        <begin position="234"/>
        <end position="255"/>
    </location>
</feature>
<evidence type="ECO:0000313" key="7">
    <source>
        <dbReference type="EMBL" id="QNL93656.1"/>
    </source>
</evidence>
<evidence type="ECO:0000256" key="1">
    <source>
        <dbReference type="ARBA" id="ARBA00004651"/>
    </source>
</evidence>
<dbReference type="RefSeq" id="WP_187411466.1">
    <property type="nucleotide sequence ID" value="NZ_CP060587.1"/>
</dbReference>
<dbReference type="InterPro" id="IPR019108">
    <property type="entry name" value="Caa3_assmbl_CtaG-rel"/>
</dbReference>
<feature type="transmembrane region" description="Helical" evidence="6">
    <location>
        <begin position="158"/>
        <end position="178"/>
    </location>
</feature>